<dbReference type="Gene3D" id="4.10.240.10">
    <property type="entry name" value="Zn(2)-C6 fungal-type DNA-binding domain"/>
    <property type="match status" value="1"/>
</dbReference>
<comment type="subcellular location">
    <subcellularLocation>
        <location evidence="1">Nucleus</location>
    </subcellularLocation>
</comment>
<evidence type="ECO:0000256" key="8">
    <source>
        <dbReference type="SAM" id="MobiDB-lite"/>
    </source>
</evidence>
<proteinExistence type="predicted"/>
<sequence length="549" mass="59014">MCTPNYIRSDSPVTDLSFYSLRLNTNIPTTYATTRPFGFQPFSPGPSFFPQKRAPVSSAAAARAASEAVRSLQRNVPPPAMRYRPHEFQPPDAFPSSSSVTTSAPTSSERSFGSDSSESLGGHPFFRAHGIRLPRLKSVSSAMGSRSTSVGACVGAGISTDSPAPAGAELSGAAAIPHEASIGLPSSISYPHSRLDLLVQTATASSGSLEPMLPPFLGYKGPAGYPAQVPRPPSLCSSRSSSSSIPPAPRTPTGAHSAHLGPSRNLIDDSAMYVKESLPEQFEHARHHAHLHTHMHAHADGRRNGADGADGTAGKKRRHESLNDSSSSSPIAIKLASPSTSTKRQRSGPSCDCCRSRKIKCDSEIVILAHLPDGISDKAADGSRKSQIAHCEWIAADADTGYQYFRIVRPTDWEAAPSSSRRAKLGTFNYLKFKPCKACNSKNLDCKFTKGFTRNDIIKFNKCQRERRGSLERSASCSSERNLAQMADDSRRPAADSARSRRSSSAHGSRASKKTSCRVCRVKKIKCIKIDGSSSCLNCTRKLLQCSYD</sequence>
<accession>A0A7D9CWB8</accession>
<dbReference type="GO" id="GO:0003677">
    <property type="term" value="F:DNA binding"/>
    <property type="evidence" value="ECO:0007669"/>
    <property type="project" value="UniProtKB-KW"/>
</dbReference>
<evidence type="ECO:0000256" key="4">
    <source>
        <dbReference type="ARBA" id="ARBA00023015"/>
    </source>
</evidence>
<dbReference type="PANTHER" id="PTHR31313">
    <property type="entry name" value="TY1 ENHANCER ACTIVATOR"/>
    <property type="match status" value="1"/>
</dbReference>
<feature type="region of interest" description="Disordered" evidence="8">
    <location>
        <begin position="228"/>
        <end position="263"/>
    </location>
</feature>
<feature type="region of interest" description="Disordered" evidence="8">
    <location>
        <begin position="288"/>
        <end position="353"/>
    </location>
</feature>
<reference evidence="10 11" key="1">
    <citation type="submission" date="2019-07" db="EMBL/GenBank/DDBJ databases">
        <authorList>
            <person name="Friedrich A."/>
            <person name="Schacherer J."/>
        </authorList>
    </citation>
    <scope>NUCLEOTIDE SEQUENCE [LARGE SCALE GENOMIC DNA]</scope>
</reference>
<dbReference type="EMBL" id="CABFWN010000002">
    <property type="protein sequence ID" value="VUG17358.1"/>
    <property type="molecule type" value="Genomic_DNA"/>
</dbReference>
<dbReference type="AlphaFoldDB" id="A0A7D9CWB8"/>
<dbReference type="InterPro" id="IPR001138">
    <property type="entry name" value="Zn2Cys6_DnaBD"/>
</dbReference>
<keyword evidence="3" id="KW-0862">Zinc</keyword>
<evidence type="ECO:0000313" key="11">
    <source>
        <dbReference type="Proteomes" id="UP000478008"/>
    </source>
</evidence>
<evidence type="ECO:0000256" key="7">
    <source>
        <dbReference type="ARBA" id="ARBA00023242"/>
    </source>
</evidence>
<evidence type="ECO:0000313" key="10">
    <source>
        <dbReference type="EMBL" id="VUG17358.1"/>
    </source>
</evidence>
<gene>
    <name evidence="10" type="ORF">DEBR0S2_05006G</name>
</gene>
<keyword evidence="11" id="KW-1185">Reference proteome</keyword>
<keyword evidence="7" id="KW-0539">Nucleus</keyword>
<organism evidence="10 11">
    <name type="scientific">Dekkera bruxellensis</name>
    <name type="common">Brettanomyces custersii</name>
    <dbReference type="NCBI Taxonomy" id="5007"/>
    <lineage>
        <taxon>Eukaryota</taxon>
        <taxon>Fungi</taxon>
        <taxon>Dikarya</taxon>
        <taxon>Ascomycota</taxon>
        <taxon>Saccharomycotina</taxon>
        <taxon>Pichiomycetes</taxon>
        <taxon>Pichiales</taxon>
        <taxon>Pichiaceae</taxon>
        <taxon>Brettanomyces</taxon>
    </lineage>
</organism>
<dbReference type="GO" id="GO:0005634">
    <property type="term" value="C:nucleus"/>
    <property type="evidence" value="ECO:0007669"/>
    <property type="project" value="UniProtKB-SubCell"/>
</dbReference>
<evidence type="ECO:0000256" key="3">
    <source>
        <dbReference type="ARBA" id="ARBA00022833"/>
    </source>
</evidence>
<evidence type="ECO:0000256" key="1">
    <source>
        <dbReference type="ARBA" id="ARBA00004123"/>
    </source>
</evidence>
<protein>
    <submittedName>
        <fullName evidence="10">DEBR0S2_05006g1_1</fullName>
    </submittedName>
</protein>
<feature type="region of interest" description="Disordered" evidence="8">
    <location>
        <begin position="474"/>
        <end position="510"/>
    </location>
</feature>
<evidence type="ECO:0000256" key="6">
    <source>
        <dbReference type="ARBA" id="ARBA00023163"/>
    </source>
</evidence>
<feature type="compositionally biased region" description="Basic residues" evidence="8">
    <location>
        <begin position="500"/>
        <end position="510"/>
    </location>
</feature>
<dbReference type="PROSITE" id="PS00463">
    <property type="entry name" value="ZN2_CY6_FUNGAL_1"/>
    <property type="match status" value="1"/>
</dbReference>
<feature type="compositionally biased region" description="Low complexity" evidence="8">
    <location>
        <begin position="96"/>
        <end position="119"/>
    </location>
</feature>
<dbReference type="CDD" id="cd00067">
    <property type="entry name" value="GAL4"/>
    <property type="match status" value="2"/>
</dbReference>
<feature type="domain" description="Zn(2)-C6 fungal-type" evidence="9">
    <location>
        <begin position="516"/>
        <end position="548"/>
    </location>
</feature>
<evidence type="ECO:0000256" key="5">
    <source>
        <dbReference type="ARBA" id="ARBA00023125"/>
    </source>
</evidence>
<dbReference type="InterPro" id="IPR051615">
    <property type="entry name" value="Transcr_Regulatory_Elem"/>
</dbReference>
<dbReference type="Proteomes" id="UP000478008">
    <property type="component" value="Unassembled WGS sequence"/>
</dbReference>
<dbReference type="PANTHER" id="PTHR31313:SF81">
    <property type="entry name" value="TY1 ENHANCER ACTIVATOR"/>
    <property type="match status" value="1"/>
</dbReference>
<dbReference type="GO" id="GO:0008270">
    <property type="term" value="F:zinc ion binding"/>
    <property type="evidence" value="ECO:0007669"/>
    <property type="project" value="InterPro"/>
</dbReference>
<evidence type="ECO:0000256" key="2">
    <source>
        <dbReference type="ARBA" id="ARBA00022723"/>
    </source>
</evidence>
<keyword evidence="2" id="KW-0479">Metal-binding</keyword>
<keyword evidence="5" id="KW-0238">DNA-binding</keyword>
<evidence type="ECO:0000259" key="9">
    <source>
        <dbReference type="PROSITE" id="PS50048"/>
    </source>
</evidence>
<feature type="compositionally biased region" description="Low complexity" evidence="8">
    <location>
        <begin position="234"/>
        <end position="245"/>
    </location>
</feature>
<dbReference type="SUPFAM" id="SSF57701">
    <property type="entry name" value="Zn2/Cys6 DNA-binding domain"/>
    <property type="match status" value="2"/>
</dbReference>
<name>A0A7D9CWB8_DEKBR</name>
<dbReference type="GO" id="GO:0000981">
    <property type="term" value="F:DNA-binding transcription factor activity, RNA polymerase II-specific"/>
    <property type="evidence" value="ECO:0007669"/>
    <property type="project" value="InterPro"/>
</dbReference>
<feature type="region of interest" description="Disordered" evidence="8">
    <location>
        <begin position="69"/>
        <end position="119"/>
    </location>
</feature>
<keyword evidence="4" id="KW-0805">Transcription regulation</keyword>
<dbReference type="InterPro" id="IPR036864">
    <property type="entry name" value="Zn2-C6_fun-type_DNA-bd_sf"/>
</dbReference>
<keyword evidence="6" id="KW-0804">Transcription</keyword>
<dbReference type="PROSITE" id="PS50048">
    <property type="entry name" value="ZN2_CY6_FUNGAL_2"/>
    <property type="match status" value="1"/>
</dbReference>